<dbReference type="PROSITE" id="PS00485">
    <property type="entry name" value="A_DEAMINASE"/>
    <property type="match status" value="1"/>
</dbReference>
<dbReference type="Gene3D" id="3.20.20.140">
    <property type="entry name" value="Metal-dependent hydrolases"/>
    <property type="match status" value="1"/>
</dbReference>
<evidence type="ECO:0000256" key="8">
    <source>
        <dbReference type="ARBA" id="ARBA00023080"/>
    </source>
</evidence>
<evidence type="ECO:0000256" key="4">
    <source>
        <dbReference type="ARBA" id="ARBA00012775"/>
    </source>
</evidence>
<dbReference type="InterPro" id="IPR006650">
    <property type="entry name" value="A/AMP_deam_AS"/>
</dbReference>
<dbReference type="GO" id="GO:0046872">
    <property type="term" value="F:metal ion binding"/>
    <property type="evidence" value="ECO:0007669"/>
    <property type="project" value="UniProtKB-KW"/>
</dbReference>
<dbReference type="AlphaFoldDB" id="A0AAV8UL23"/>
<evidence type="ECO:0000256" key="9">
    <source>
        <dbReference type="SAM" id="MobiDB-lite"/>
    </source>
</evidence>
<dbReference type="FunFam" id="4.10.800.20:FF:000001">
    <property type="entry name" value="AMP deaminase"/>
    <property type="match status" value="1"/>
</dbReference>
<keyword evidence="5" id="KW-0479">Metal-binding</keyword>
<evidence type="ECO:0000313" key="11">
    <source>
        <dbReference type="Proteomes" id="UP001157974"/>
    </source>
</evidence>
<dbReference type="PANTHER" id="PTHR11359">
    <property type="entry name" value="AMP DEAMINASE"/>
    <property type="match status" value="1"/>
</dbReference>
<organism evidence="10 11">
    <name type="scientific">Rhodosorus marinus</name>
    <dbReference type="NCBI Taxonomy" id="101924"/>
    <lineage>
        <taxon>Eukaryota</taxon>
        <taxon>Rhodophyta</taxon>
        <taxon>Stylonematophyceae</taxon>
        <taxon>Stylonematales</taxon>
        <taxon>Stylonemataceae</taxon>
        <taxon>Rhodosorus</taxon>
    </lineage>
</organism>
<dbReference type="Gene3D" id="4.10.800.20">
    <property type="match status" value="1"/>
</dbReference>
<proteinExistence type="inferred from homology"/>
<dbReference type="EC" id="3.5.4.6" evidence="4"/>
<keyword evidence="8" id="KW-0546">Nucleotide metabolism</keyword>
<comment type="similarity">
    <text evidence="3">Belongs to the metallo-dependent hydrolases superfamily. Adenosine and AMP deaminases family.</text>
</comment>
<dbReference type="InterPro" id="IPR006329">
    <property type="entry name" value="AMPD"/>
</dbReference>
<dbReference type="GO" id="GO:0032264">
    <property type="term" value="P:IMP salvage"/>
    <property type="evidence" value="ECO:0007669"/>
    <property type="project" value="InterPro"/>
</dbReference>
<dbReference type="FunFam" id="3.20.20.140:FF:000035">
    <property type="entry name" value="Probable amp deaminase"/>
    <property type="match status" value="1"/>
</dbReference>
<sequence>MSIAGPALDEEELVNGSPPAEYSIEDMKSPQAMIQKYKTYSHLAAIGEATFDNEDGPGSKISAGGGVPTASGEGNLSKRFTTMHLMAAQLPTMDTDTRQKVATSKLLKVRIDEDFESGAELEERALIREGIQLREKWLFRRSVPEHVNHAPAKQSRYTTFSAPPYEPFCTDLPEPSEHVCHWDNGVMTIYNSSKDLMHRKPSVQFMSWKLFSKDLDRLMQIINTPTVRSFCHTRLLLLLERFKIHLILNAGNERLEQIAVPHRDFYNVRKVDTHVHHSSCMNQKHLLRFIKHKLTNKRDEEVLLDQSTGKPLTLREVFEKLNLSIYDLSVDTLDVHADSTTFHRFDRFNLKYNPIGDSHLRDIFMKTDNYLNGKYLADITKEVMSDLQDTKYQNAEYRISVYGRKADEWESLGQWFVQNEIYSDNVRWLIQIPRLFQAYKRAGILENFQQMLDNIFTPLFAATVDPSSHPQVHAMLKQVVGFDSVDDESIPQPRVDFSQFGPPVEWTQEENPPYAYYSFYISANLCVLNKLREKRGFNCFEYRPHAGEAGEIEHLAVTFLLAHGINHGLNLRKSPVLQYLYYLTQIGIAMSPLSNNHLFLEYPRNPLPTYFMRGLNVSLSTDDPLQFHFTREPLIEEYSVATQVWKLSAVDICELARNSVLQSGFEPCIKSNWIGDYWKSPSPEGNDISKTNVPDVRLQYRSSTLEHELNVVYSGKIPCDLRTLPFYNHRNYPSEKSSLRRSDSDSEIST</sequence>
<evidence type="ECO:0000256" key="7">
    <source>
        <dbReference type="ARBA" id="ARBA00022833"/>
    </source>
</evidence>
<comment type="cofactor">
    <cofactor evidence="1">
        <name>Zn(2+)</name>
        <dbReference type="ChEBI" id="CHEBI:29105"/>
    </cofactor>
</comment>
<evidence type="ECO:0000256" key="2">
    <source>
        <dbReference type="ARBA" id="ARBA00004955"/>
    </source>
</evidence>
<dbReference type="Proteomes" id="UP001157974">
    <property type="component" value="Unassembled WGS sequence"/>
</dbReference>
<dbReference type="GO" id="GO:0046033">
    <property type="term" value="P:AMP metabolic process"/>
    <property type="evidence" value="ECO:0007669"/>
    <property type="project" value="TreeGrafter"/>
</dbReference>
<dbReference type="GO" id="GO:0005829">
    <property type="term" value="C:cytosol"/>
    <property type="evidence" value="ECO:0007669"/>
    <property type="project" value="TreeGrafter"/>
</dbReference>
<dbReference type="SUPFAM" id="SSF51556">
    <property type="entry name" value="Metallo-dependent hydrolases"/>
    <property type="match status" value="1"/>
</dbReference>
<accession>A0AAV8UL23</accession>
<keyword evidence="6" id="KW-0378">Hydrolase</keyword>
<dbReference type="PANTHER" id="PTHR11359:SF0">
    <property type="entry name" value="AMP DEAMINASE"/>
    <property type="match status" value="1"/>
</dbReference>
<dbReference type="GO" id="GO:0003876">
    <property type="term" value="F:AMP deaminase activity"/>
    <property type="evidence" value="ECO:0007669"/>
    <property type="project" value="UniProtKB-EC"/>
</dbReference>
<dbReference type="InterPro" id="IPR032466">
    <property type="entry name" value="Metal_Hydrolase"/>
</dbReference>
<dbReference type="NCBIfam" id="TIGR01429">
    <property type="entry name" value="AMP_deaminase"/>
    <property type="match status" value="1"/>
</dbReference>
<comment type="pathway">
    <text evidence="2">Purine metabolism; IMP biosynthesis via salvage pathway; IMP from AMP: step 1/1.</text>
</comment>
<keyword evidence="7" id="KW-0862">Zinc</keyword>
<evidence type="ECO:0000256" key="3">
    <source>
        <dbReference type="ARBA" id="ARBA00006676"/>
    </source>
</evidence>
<gene>
    <name evidence="10" type="ORF">NDN08_006014</name>
</gene>
<name>A0AAV8UL23_9RHOD</name>
<evidence type="ECO:0000256" key="6">
    <source>
        <dbReference type="ARBA" id="ARBA00022801"/>
    </source>
</evidence>
<evidence type="ECO:0000256" key="1">
    <source>
        <dbReference type="ARBA" id="ARBA00001947"/>
    </source>
</evidence>
<comment type="caution">
    <text evidence="10">The sequence shown here is derived from an EMBL/GenBank/DDBJ whole genome shotgun (WGS) entry which is preliminary data.</text>
</comment>
<feature type="region of interest" description="Disordered" evidence="9">
    <location>
        <begin position="1"/>
        <end position="21"/>
    </location>
</feature>
<keyword evidence="11" id="KW-1185">Reference proteome</keyword>
<protein>
    <recommendedName>
        <fullName evidence="4">AMP deaminase</fullName>
        <ecNumber evidence="4">3.5.4.6</ecNumber>
    </recommendedName>
</protein>
<dbReference type="Pfam" id="PF19326">
    <property type="entry name" value="AMP_deaminase"/>
    <property type="match status" value="1"/>
</dbReference>
<reference evidence="10 11" key="1">
    <citation type="journal article" date="2023" name="Nat. Commun.">
        <title>Origin of minicircular mitochondrial genomes in red algae.</title>
        <authorList>
            <person name="Lee Y."/>
            <person name="Cho C.H."/>
            <person name="Lee Y.M."/>
            <person name="Park S.I."/>
            <person name="Yang J.H."/>
            <person name="West J.A."/>
            <person name="Bhattacharya D."/>
            <person name="Yoon H.S."/>
        </authorList>
    </citation>
    <scope>NUCLEOTIDE SEQUENCE [LARGE SCALE GENOMIC DNA]</scope>
    <source>
        <strain evidence="10 11">CCMP1338</strain>
        <tissue evidence="10">Whole cell</tissue>
    </source>
</reference>
<evidence type="ECO:0000256" key="5">
    <source>
        <dbReference type="ARBA" id="ARBA00022723"/>
    </source>
</evidence>
<evidence type="ECO:0000313" key="10">
    <source>
        <dbReference type="EMBL" id="KAJ8902694.1"/>
    </source>
</evidence>
<dbReference type="EMBL" id="JAMWBK010000008">
    <property type="protein sequence ID" value="KAJ8902694.1"/>
    <property type="molecule type" value="Genomic_DNA"/>
</dbReference>